<evidence type="ECO:0000313" key="2">
    <source>
        <dbReference type="EMBL" id="CAH8384073.1"/>
    </source>
</evidence>
<evidence type="ECO:0000313" key="3">
    <source>
        <dbReference type="Proteomes" id="UP001642260"/>
    </source>
</evidence>
<protein>
    <submittedName>
        <fullName evidence="2">Uncharacterized protein</fullName>
    </submittedName>
</protein>
<accession>A0ABC8LK74</accession>
<evidence type="ECO:0000256" key="1">
    <source>
        <dbReference type="SAM" id="MobiDB-lite"/>
    </source>
</evidence>
<dbReference type="AlphaFoldDB" id="A0ABC8LK74"/>
<gene>
    <name evidence="2" type="ORF">ERUC_LOCUS36556</name>
</gene>
<reference evidence="2 3" key="1">
    <citation type="submission" date="2022-03" db="EMBL/GenBank/DDBJ databases">
        <authorList>
            <person name="Macdonald S."/>
            <person name="Ahmed S."/>
            <person name="Newling K."/>
        </authorList>
    </citation>
    <scope>NUCLEOTIDE SEQUENCE [LARGE SCALE GENOMIC DNA]</scope>
</reference>
<feature type="region of interest" description="Disordered" evidence="1">
    <location>
        <begin position="54"/>
        <end position="87"/>
    </location>
</feature>
<comment type="caution">
    <text evidence="2">The sequence shown here is derived from an EMBL/GenBank/DDBJ whole genome shotgun (WGS) entry which is preliminary data.</text>
</comment>
<dbReference type="Proteomes" id="UP001642260">
    <property type="component" value="Unassembled WGS sequence"/>
</dbReference>
<sequence length="334" mass="37137">MHALVYLKLFSILVSLLSYGVLHTTLSALISHRYHDFDITSFLTKALKLRKSSRNVQASSSKAQKPRKSSTKALKLRKSSRNVSSTCKQRRISNYFPPIGLAGNLNDEVSVPMDEDNSLSNYHIVSQYGAQQYGSTSSTSPPKAPLVQGPLLPPPHHPNQSTLPSLCTRSVIYDVSDCPNIPPLHHWMYQGLDIFDALSPDPPSLSQPKYDSSHNQALRRLPFTPDTSPDKSGDSLTGFLGHARTTNAFSATATSNPLTGSKFDEEQSEDIDIVELSEGSPGRPRPMHQPTCDENQLAKHLMRCKSIQVVDVINTLPQIDWDLFERFISHKKYV</sequence>
<feature type="compositionally biased region" description="Basic residues" evidence="1">
    <location>
        <begin position="64"/>
        <end position="80"/>
    </location>
</feature>
<feature type="compositionally biased region" description="Polar residues" evidence="1">
    <location>
        <begin position="132"/>
        <end position="141"/>
    </location>
</feature>
<proteinExistence type="predicted"/>
<feature type="compositionally biased region" description="Polar residues" evidence="1">
    <location>
        <begin position="54"/>
        <end position="63"/>
    </location>
</feature>
<organism evidence="2 3">
    <name type="scientific">Eruca vesicaria subsp. sativa</name>
    <name type="common">Garden rocket</name>
    <name type="synonym">Eruca sativa</name>
    <dbReference type="NCBI Taxonomy" id="29727"/>
    <lineage>
        <taxon>Eukaryota</taxon>
        <taxon>Viridiplantae</taxon>
        <taxon>Streptophyta</taxon>
        <taxon>Embryophyta</taxon>
        <taxon>Tracheophyta</taxon>
        <taxon>Spermatophyta</taxon>
        <taxon>Magnoliopsida</taxon>
        <taxon>eudicotyledons</taxon>
        <taxon>Gunneridae</taxon>
        <taxon>Pentapetalae</taxon>
        <taxon>rosids</taxon>
        <taxon>malvids</taxon>
        <taxon>Brassicales</taxon>
        <taxon>Brassicaceae</taxon>
        <taxon>Brassiceae</taxon>
        <taxon>Eruca</taxon>
    </lineage>
</organism>
<dbReference type="EMBL" id="CAKOAT010598488">
    <property type="protein sequence ID" value="CAH8384073.1"/>
    <property type="molecule type" value="Genomic_DNA"/>
</dbReference>
<feature type="region of interest" description="Disordered" evidence="1">
    <location>
        <begin position="132"/>
        <end position="159"/>
    </location>
</feature>
<name>A0ABC8LK74_ERUVS</name>
<keyword evidence="3" id="KW-1185">Reference proteome</keyword>